<keyword evidence="2" id="KW-1185">Reference proteome</keyword>
<dbReference type="Proteomes" id="UP000789702">
    <property type="component" value="Unassembled WGS sequence"/>
</dbReference>
<feature type="non-terminal residue" evidence="1">
    <location>
        <position position="43"/>
    </location>
</feature>
<dbReference type="EMBL" id="CAJVPU010027943">
    <property type="protein sequence ID" value="CAG8705383.1"/>
    <property type="molecule type" value="Genomic_DNA"/>
</dbReference>
<proteinExistence type="predicted"/>
<organism evidence="1 2">
    <name type="scientific">Dentiscutata heterogama</name>
    <dbReference type="NCBI Taxonomy" id="1316150"/>
    <lineage>
        <taxon>Eukaryota</taxon>
        <taxon>Fungi</taxon>
        <taxon>Fungi incertae sedis</taxon>
        <taxon>Mucoromycota</taxon>
        <taxon>Glomeromycotina</taxon>
        <taxon>Glomeromycetes</taxon>
        <taxon>Diversisporales</taxon>
        <taxon>Gigasporaceae</taxon>
        <taxon>Dentiscutata</taxon>
    </lineage>
</organism>
<reference evidence="1" key="1">
    <citation type="submission" date="2021-06" db="EMBL/GenBank/DDBJ databases">
        <authorList>
            <person name="Kallberg Y."/>
            <person name="Tangrot J."/>
            <person name="Rosling A."/>
        </authorList>
    </citation>
    <scope>NUCLEOTIDE SEQUENCE</scope>
    <source>
        <strain evidence="1">IL203A</strain>
    </source>
</reference>
<evidence type="ECO:0000313" key="1">
    <source>
        <dbReference type="EMBL" id="CAG8705383.1"/>
    </source>
</evidence>
<evidence type="ECO:0000313" key="2">
    <source>
        <dbReference type="Proteomes" id="UP000789702"/>
    </source>
</evidence>
<name>A0ACA9PGL6_9GLOM</name>
<sequence length="43" mass="4917">AVQDRVSLQSVEICEIKQSKKANSQLEETIAKNKRQSNQNFPE</sequence>
<gene>
    <name evidence="1" type="ORF">DHETER_LOCUS11969</name>
</gene>
<protein>
    <submittedName>
        <fullName evidence="1">3004_t:CDS:1</fullName>
    </submittedName>
</protein>
<accession>A0ACA9PGL6</accession>
<comment type="caution">
    <text evidence="1">The sequence shown here is derived from an EMBL/GenBank/DDBJ whole genome shotgun (WGS) entry which is preliminary data.</text>
</comment>
<feature type="non-terminal residue" evidence="1">
    <location>
        <position position="1"/>
    </location>
</feature>